<gene>
    <name evidence="2" type="ORF">A3D26_03395</name>
</gene>
<accession>A0A1G1V4K3</accession>
<comment type="similarity">
    <text evidence="1">Belongs to the phD/YefM antitoxin family.</text>
</comment>
<organism evidence="2 3">
    <name type="scientific">Candidatus Blackburnbacteria bacterium RIFCSPHIGHO2_02_FULL_44_20</name>
    <dbReference type="NCBI Taxonomy" id="1797516"/>
    <lineage>
        <taxon>Bacteria</taxon>
        <taxon>Candidatus Blackburniibacteriota</taxon>
    </lineage>
</organism>
<dbReference type="SUPFAM" id="SSF143120">
    <property type="entry name" value="YefM-like"/>
    <property type="match status" value="1"/>
</dbReference>
<name>A0A1G1V4K3_9BACT</name>
<dbReference type="EMBL" id="MHBZ01000037">
    <property type="protein sequence ID" value="OGY10318.1"/>
    <property type="molecule type" value="Genomic_DNA"/>
</dbReference>
<dbReference type="AlphaFoldDB" id="A0A1G1V4K3"/>
<evidence type="ECO:0000256" key="1">
    <source>
        <dbReference type="ARBA" id="ARBA00009981"/>
    </source>
</evidence>
<sequence>MPDVIQATTFRSNLSDVLDTIEKKETKYLLVARKGKISAALVNLDVFEDLLGLTSPKFVKSIEEARKQIKKGETSIHSELFGEL</sequence>
<dbReference type="STRING" id="1797516.A3D26_03395"/>
<comment type="caution">
    <text evidence="2">The sequence shown here is derived from an EMBL/GenBank/DDBJ whole genome shotgun (WGS) entry which is preliminary data.</text>
</comment>
<proteinExistence type="inferred from homology"/>
<evidence type="ECO:0000313" key="3">
    <source>
        <dbReference type="Proteomes" id="UP000178319"/>
    </source>
</evidence>
<dbReference type="Proteomes" id="UP000178319">
    <property type="component" value="Unassembled WGS sequence"/>
</dbReference>
<evidence type="ECO:0000313" key="2">
    <source>
        <dbReference type="EMBL" id="OGY10318.1"/>
    </source>
</evidence>
<reference evidence="2 3" key="1">
    <citation type="journal article" date="2016" name="Nat. Commun.">
        <title>Thousands of microbial genomes shed light on interconnected biogeochemical processes in an aquifer system.</title>
        <authorList>
            <person name="Anantharaman K."/>
            <person name="Brown C.T."/>
            <person name="Hug L.A."/>
            <person name="Sharon I."/>
            <person name="Castelle C.J."/>
            <person name="Probst A.J."/>
            <person name="Thomas B.C."/>
            <person name="Singh A."/>
            <person name="Wilkins M.J."/>
            <person name="Karaoz U."/>
            <person name="Brodie E.L."/>
            <person name="Williams K.H."/>
            <person name="Hubbard S.S."/>
            <person name="Banfield J.F."/>
        </authorList>
    </citation>
    <scope>NUCLEOTIDE SEQUENCE [LARGE SCALE GENOMIC DNA]</scope>
</reference>
<dbReference type="InterPro" id="IPR036165">
    <property type="entry name" value="YefM-like_sf"/>
</dbReference>
<protein>
    <submittedName>
        <fullName evidence="2">Uncharacterized protein</fullName>
    </submittedName>
</protein>
<dbReference type="Gene3D" id="3.40.1620.10">
    <property type="entry name" value="YefM-like domain"/>
    <property type="match status" value="1"/>
</dbReference>